<dbReference type="EMBL" id="BAAAMJ010000043">
    <property type="protein sequence ID" value="GAA1925682.1"/>
    <property type="molecule type" value="Genomic_DNA"/>
</dbReference>
<evidence type="ECO:0000256" key="1">
    <source>
        <dbReference type="SAM" id="SignalP"/>
    </source>
</evidence>
<protein>
    <recommendedName>
        <fullName evidence="4">Secreted protein</fullName>
    </recommendedName>
</protein>
<keyword evidence="3" id="KW-1185">Reference proteome</keyword>
<gene>
    <name evidence="2" type="ORF">GCM10009716_37420</name>
</gene>
<proteinExistence type="predicted"/>
<keyword evidence="1" id="KW-0732">Signal</keyword>
<feature type="chain" id="PRO_5047435963" description="Secreted protein" evidence="1">
    <location>
        <begin position="28"/>
        <end position="156"/>
    </location>
</feature>
<accession>A0ABN2PP34</accession>
<feature type="signal peptide" evidence="1">
    <location>
        <begin position="1"/>
        <end position="27"/>
    </location>
</feature>
<comment type="caution">
    <text evidence="2">The sequence shown here is derived from an EMBL/GenBank/DDBJ whole genome shotgun (WGS) entry which is preliminary data.</text>
</comment>
<evidence type="ECO:0000313" key="2">
    <source>
        <dbReference type="EMBL" id="GAA1925682.1"/>
    </source>
</evidence>
<dbReference type="RefSeq" id="WP_344263874.1">
    <property type="nucleotide sequence ID" value="NZ_BAAAMJ010000043.1"/>
</dbReference>
<reference evidence="2 3" key="1">
    <citation type="journal article" date="2019" name="Int. J. Syst. Evol. Microbiol.">
        <title>The Global Catalogue of Microorganisms (GCM) 10K type strain sequencing project: providing services to taxonomists for standard genome sequencing and annotation.</title>
        <authorList>
            <consortium name="The Broad Institute Genomics Platform"/>
            <consortium name="The Broad Institute Genome Sequencing Center for Infectious Disease"/>
            <person name="Wu L."/>
            <person name="Ma J."/>
        </authorList>
    </citation>
    <scope>NUCLEOTIDE SEQUENCE [LARGE SCALE GENOMIC DNA]</scope>
    <source>
        <strain evidence="2 3">JCM 13581</strain>
    </source>
</reference>
<dbReference type="Proteomes" id="UP001501303">
    <property type="component" value="Unassembled WGS sequence"/>
</dbReference>
<name>A0ABN2PP34_9ACTN</name>
<evidence type="ECO:0000313" key="3">
    <source>
        <dbReference type="Proteomes" id="UP001501303"/>
    </source>
</evidence>
<sequence>MRSSIRLAAVTVTAAAMVGMSSAAAHAAPWDRGGDSLSQASLQSCIAVEQEGEAEVKRSWFSDAEAENTAVLIAPAGVICNQASAQVVAPVTVFGTGNTAGWIGETGAEGDIIDVDITAPENGLEPVEPVSDANTRTLRMVEGALAGNAGLLGAHR</sequence>
<organism evidence="2 3">
    <name type="scientific">Streptomyces sodiiphilus</name>
    <dbReference type="NCBI Taxonomy" id="226217"/>
    <lineage>
        <taxon>Bacteria</taxon>
        <taxon>Bacillati</taxon>
        <taxon>Actinomycetota</taxon>
        <taxon>Actinomycetes</taxon>
        <taxon>Kitasatosporales</taxon>
        <taxon>Streptomycetaceae</taxon>
        <taxon>Streptomyces</taxon>
    </lineage>
</organism>
<evidence type="ECO:0008006" key="4">
    <source>
        <dbReference type="Google" id="ProtNLM"/>
    </source>
</evidence>